<dbReference type="PROSITE" id="PS50961">
    <property type="entry name" value="HTH_LA"/>
    <property type="match status" value="1"/>
</dbReference>
<feature type="domain" description="HTH La-type RNA-binding" evidence="4">
    <location>
        <begin position="373"/>
        <end position="462"/>
    </location>
</feature>
<gene>
    <name evidence="6" type="primary">LOC105059652</name>
</gene>
<evidence type="ECO:0000313" key="5">
    <source>
        <dbReference type="Proteomes" id="UP000504607"/>
    </source>
</evidence>
<evidence type="ECO:0000259" key="4">
    <source>
        <dbReference type="PROSITE" id="PS50961"/>
    </source>
</evidence>
<dbReference type="GO" id="GO:0005737">
    <property type="term" value="C:cytoplasm"/>
    <property type="evidence" value="ECO:0007669"/>
    <property type="project" value="UniProtKB-ARBA"/>
</dbReference>
<accession>A0A6I9SKM6</accession>
<feature type="compositionally biased region" description="Polar residues" evidence="3">
    <location>
        <begin position="154"/>
        <end position="167"/>
    </location>
</feature>
<dbReference type="SMART" id="SM00715">
    <property type="entry name" value="LA"/>
    <property type="match status" value="1"/>
</dbReference>
<dbReference type="Pfam" id="PF05383">
    <property type="entry name" value="La"/>
    <property type="match status" value="1"/>
</dbReference>
<dbReference type="AlphaFoldDB" id="A0A6I9SKM6"/>
<feature type="compositionally biased region" description="Polar residues" evidence="3">
    <location>
        <begin position="1"/>
        <end position="14"/>
    </location>
</feature>
<feature type="compositionally biased region" description="Polar residues" evidence="3">
    <location>
        <begin position="228"/>
        <end position="243"/>
    </location>
</feature>
<evidence type="ECO:0000256" key="3">
    <source>
        <dbReference type="SAM" id="MobiDB-lite"/>
    </source>
</evidence>
<feature type="compositionally biased region" description="Low complexity" evidence="3">
    <location>
        <begin position="124"/>
        <end position="147"/>
    </location>
</feature>
<dbReference type="Proteomes" id="UP000504607">
    <property type="component" value="Chromosome 16"/>
</dbReference>
<keyword evidence="1 2" id="KW-0694">RNA-binding</keyword>
<dbReference type="PANTHER" id="PTHR22792">
    <property type="entry name" value="LUPUS LA PROTEIN-RELATED"/>
    <property type="match status" value="1"/>
</dbReference>
<dbReference type="OrthoDB" id="340227at2759"/>
<feature type="region of interest" description="Disordered" evidence="3">
    <location>
        <begin position="496"/>
        <end position="546"/>
    </location>
</feature>
<dbReference type="RefSeq" id="XP_010941333.1">
    <property type="nucleotide sequence ID" value="XM_010943031.3"/>
</dbReference>
<feature type="region of interest" description="Disordered" evidence="3">
    <location>
        <begin position="1"/>
        <end position="324"/>
    </location>
</feature>
<dbReference type="GO" id="GO:0003723">
    <property type="term" value="F:RNA binding"/>
    <property type="evidence" value="ECO:0007669"/>
    <property type="project" value="UniProtKB-UniRule"/>
</dbReference>
<evidence type="ECO:0000313" key="6">
    <source>
        <dbReference type="RefSeq" id="XP_010941333.1"/>
    </source>
</evidence>
<dbReference type="FunCoup" id="A0A6I9SKM6">
    <property type="interactions" value="2746"/>
</dbReference>
<dbReference type="PANTHER" id="PTHR22792:SF132">
    <property type="entry name" value="LA-RELATED PROTEIN 1"/>
    <property type="match status" value="1"/>
</dbReference>
<protein>
    <submittedName>
        <fullName evidence="6">LOW QUALITY PROTEIN: la-related protein 1C-like</fullName>
    </submittedName>
</protein>
<dbReference type="InterPro" id="IPR006630">
    <property type="entry name" value="La_HTH"/>
</dbReference>
<dbReference type="Gene3D" id="1.10.10.10">
    <property type="entry name" value="Winged helix-like DNA-binding domain superfamily/Winged helix DNA-binding domain"/>
    <property type="match status" value="1"/>
</dbReference>
<evidence type="ECO:0000256" key="1">
    <source>
        <dbReference type="ARBA" id="ARBA00022884"/>
    </source>
</evidence>
<dbReference type="CDD" id="cd07323">
    <property type="entry name" value="LAM"/>
    <property type="match status" value="1"/>
</dbReference>
<proteinExistence type="predicted"/>
<feature type="compositionally biased region" description="Low complexity" evidence="3">
    <location>
        <begin position="40"/>
        <end position="56"/>
    </location>
</feature>
<evidence type="ECO:0000256" key="2">
    <source>
        <dbReference type="PROSITE-ProRule" id="PRU00332"/>
    </source>
</evidence>
<name>A0A6I9SKM6_ELAGV</name>
<dbReference type="FunFam" id="1.10.10.10:FF:000131">
    <property type="entry name" value="la-related protein 1B isoform X2"/>
    <property type="match status" value="1"/>
</dbReference>
<dbReference type="GeneID" id="105059652"/>
<organism evidence="5 6">
    <name type="scientific">Elaeis guineensis var. tenera</name>
    <name type="common">Oil palm</name>
    <dbReference type="NCBI Taxonomy" id="51953"/>
    <lineage>
        <taxon>Eukaryota</taxon>
        <taxon>Viridiplantae</taxon>
        <taxon>Streptophyta</taxon>
        <taxon>Embryophyta</taxon>
        <taxon>Tracheophyta</taxon>
        <taxon>Spermatophyta</taxon>
        <taxon>Magnoliopsida</taxon>
        <taxon>Liliopsida</taxon>
        <taxon>Arecaceae</taxon>
        <taxon>Arecoideae</taxon>
        <taxon>Cocoseae</taxon>
        <taxon>Elaeidinae</taxon>
        <taxon>Elaeis</taxon>
    </lineage>
</organism>
<dbReference type="KEGG" id="egu:105059652"/>
<feature type="compositionally biased region" description="Polar residues" evidence="3">
    <location>
        <begin position="502"/>
        <end position="525"/>
    </location>
</feature>
<reference evidence="6" key="1">
    <citation type="submission" date="2025-08" db="UniProtKB">
        <authorList>
            <consortium name="RefSeq"/>
        </authorList>
    </citation>
    <scope>IDENTIFICATION</scope>
</reference>
<feature type="compositionally biased region" description="Basic and acidic residues" evidence="3">
    <location>
        <begin position="59"/>
        <end position="70"/>
    </location>
</feature>
<dbReference type="InterPro" id="IPR036388">
    <property type="entry name" value="WH-like_DNA-bd_sf"/>
</dbReference>
<dbReference type="InterPro" id="IPR045180">
    <property type="entry name" value="La_dom_prot"/>
</dbReference>
<dbReference type="InterPro" id="IPR036390">
    <property type="entry name" value="WH_DNA-bd_sf"/>
</dbReference>
<feature type="compositionally biased region" description="Basic and acidic residues" evidence="3">
    <location>
        <begin position="276"/>
        <end position="292"/>
    </location>
</feature>
<dbReference type="SUPFAM" id="SSF46785">
    <property type="entry name" value="Winged helix' DNA-binding domain"/>
    <property type="match status" value="1"/>
</dbReference>
<keyword evidence="5" id="KW-1185">Reference proteome</keyword>
<dbReference type="InParanoid" id="A0A6I9SKM6"/>
<sequence>MSPASDPSSRNPRSAQPAPAGGGGGGGATPWAQVVRGEPEAAPAASQSPPRPASISHPETSDRSPPHVENEASSSVPPPPSCESPDQGSNGNAAARGKKPAWNMPSNGFNEAGPVMGADSWPPLSESTKASLKLSSSDSLKAFSDGSVSAPMKPNSNHRNPNSTLNHATPIRQKSNPNSHGGGGSSSGASTNDGPPTPLSPPASAETAPIIPDKQSRPEPSPTDHPNKSNSNWDHGSRSNGFTPRQHGSGDHHGGYSGNRRGNSGGSGSHHGAYRSRRDWNTPRGFSGRDAHMLPPPQQHRGHPRPFPRQPPPSSAPFVTPHPQVRPFLSPMGFPEIPPPVYYIPAHPPLESLRNMPFVAHQVPHAIPPTMFVPAADHQRALLLKQIEYYFSSDNLCKDIYLRQKMDVQGWVPISLIAGFNRVKQLTNNIPYILDTIRGSNIVEVQGEKIRRRNDWVNWILPSPLNQYSTSAGPSSPATSNYDSLAARMHNVGLGEGAASHDSLQGQTHTEEVLSSSASGNQNDLSHFGEPNGEENGQGTGRTESD</sequence>